<reference evidence="8" key="1">
    <citation type="journal article" date="2014" name="Int. J. Syst. Evol. Microbiol.">
        <title>Complete genome sequence of Corynebacterium casei LMG S-19264T (=DSM 44701T), isolated from a smear-ripened cheese.</title>
        <authorList>
            <consortium name="US DOE Joint Genome Institute (JGI-PGF)"/>
            <person name="Walter F."/>
            <person name="Albersmeier A."/>
            <person name="Kalinowski J."/>
            <person name="Ruckert C."/>
        </authorList>
    </citation>
    <scope>NUCLEOTIDE SEQUENCE</scope>
    <source>
        <strain evidence="8">JCM 19831</strain>
    </source>
</reference>
<dbReference type="InterPro" id="IPR047817">
    <property type="entry name" value="ABC2_TM_bact-type"/>
</dbReference>
<evidence type="ECO:0000256" key="3">
    <source>
        <dbReference type="ARBA" id="ARBA00022989"/>
    </source>
</evidence>
<dbReference type="PIRSF" id="PIRSF006648">
    <property type="entry name" value="DrrB"/>
    <property type="match status" value="1"/>
</dbReference>
<feature type="transmembrane region" description="Helical" evidence="6">
    <location>
        <begin position="137"/>
        <end position="161"/>
    </location>
</feature>
<evidence type="ECO:0000313" key="8">
    <source>
        <dbReference type="EMBL" id="GGM44911.1"/>
    </source>
</evidence>
<evidence type="ECO:0000256" key="4">
    <source>
        <dbReference type="ARBA" id="ARBA00023136"/>
    </source>
</evidence>
<keyword evidence="4 6" id="KW-0472">Membrane</keyword>
<dbReference type="GO" id="GO:0140359">
    <property type="term" value="F:ABC-type transporter activity"/>
    <property type="evidence" value="ECO:0007669"/>
    <property type="project" value="InterPro"/>
</dbReference>
<dbReference type="RefSeq" id="WP_190252656.1">
    <property type="nucleotide sequence ID" value="NZ_BMPI01000027.1"/>
</dbReference>
<sequence length="254" mass="27253">MTPVAVLQDTQVMATRQLRRTLRRPTYIVFSFVQPVIFVLLFRYIFGGAIDTGPVSYVNFLMPGIIVQTAIFGALVTGLGLTEDLGTGMVDRLRSLPMARSAVLLGRTAADLVTNVLTLLVMAAVGLLVGFRPSQPAWQLAAAFLLVLAFSYVFSWISAWVGLSVRNPETAQSAGFIWVFPLTFASSAFVPTDSMPGPVRAFAEVNPVTLVVDAVRGLTVGGPSPATPALQALAWLAALLLVFVPLSVRAFRRA</sequence>
<dbReference type="InterPro" id="IPR051784">
    <property type="entry name" value="Nod_factor_ABC_transporter"/>
</dbReference>
<protein>
    <recommendedName>
        <fullName evidence="6">Transport permease protein</fullName>
    </recommendedName>
</protein>
<proteinExistence type="inferred from homology"/>
<keyword evidence="2 6" id="KW-0812">Transmembrane</keyword>
<dbReference type="PROSITE" id="PS51012">
    <property type="entry name" value="ABC_TM2"/>
    <property type="match status" value="1"/>
</dbReference>
<organism evidence="8 9">
    <name type="scientific">Dactylosporangium sucinum</name>
    <dbReference type="NCBI Taxonomy" id="1424081"/>
    <lineage>
        <taxon>Bacteria</taxon>
        <taxon>Bacillati</taxon>
        <taxon>Actinomycetota</taxon>
        <taxon>Actinomycetes</taxon>
        <taxon>Micromonosporales</taxon>
        <taxon>Micromonosporaceae</taxon>
        <taxon>Dactylosporangium</taxon>
    </lineage>
</organism>
<comment type="subcellular location">
    <subcellularLocation>
        <location evidence="6">Cell membrane</location>
        <topology evidence="6">Multi-pass membrane protein</topology>
    </subcellularLocation>
    <subcellularLocation>
        <location evidence="1">Membrane</location>
        <topology evidence="1">Multi-pass membrane protein</topology>
    </subcellularLocation>
</comment>
<feature type="transmembrane region" description="Helical" evidence="6">
    <location>
        <begin position="173"/>
        <end position="190"/>
    </location>
</feature>
<dbReference type="InterPro" id="IPR000412">
    <property type="entry name" value="ABC_2_transport"/>
</dbReference>
<evidence type="ECO:0000313" key="9">
    <source>
        <dbReference type="Proteomes" id="UP000642070"/>
    </source>
</evidence>
<keyword evidence="5" id="KW-0046">Antibiotic resistance</keyword>
<keyword evidence="9" id="KW-1185">Reference proteome</keyword>
<feature type="transmembrane region" description="Helical" evidence="6">
    <location>
        <begin position="58"/>
        <end position="81"/>
    </location>
</feature>
<accession>A0A917WY99</accession>
<dbReference type="Proteomes" id="UP000642070">
    <property type="component" value="Unassembled WGS sequence"/>
</dbReference>
<comment type="similarity">
    <text evidence="6">Belongs to the ABC-2 integral membrane protein family.</text>
</comment>
<dbReference type="PANTHER" id="PTHR43229:SF2">
    <property type="entry name" value="NODULATION PROTEIN J"/>
    <property type="match status" value="1"/>
</dbReference>
<reference evidence="8" key="2">
    <citation type="submission" date="2020-09" db="EMBL/GenBank/DDBJ databases">
        <authorList>
            <person name="Sun Q."/>
            <person name="Ohkuma M."/>
        </authorList>
    </citation>
    <scope>NUCLEOTIDE SEQUENCE</scope>
    <source>
        <strain evidence="8">JCM 19831</strain>
    </source>
</reference>
<dbReference type="InterPro" id="IPR013525">
    <property type="entry name" value="ABC2_TM"/>
</dbReference>
<name>A0A917WY99_9ACTN</name>
<dbReference type="GO" id="GO:0043190">
    <property type="term" value="C:ATP-binding cassette (ABC) transporter complex"/>
    <property type="evidence" value="ECO:0007669"/>
    <property type="project" value="InterPro"/>
</dbReference>
<dbReference type="AlphaFoldDB" id="A0A917WY99"/>
<evidence type="ECO:0000256" key="1">
    <source>
        <dbReference type="ARBA" id="ARBA00004141"/>
    </source>
</evidence>
<evidence type="ECO:0000256" key="2">
    <source>
        <dbReference type="ARBA" id="ARBA00022692"/>
    </source>
</evidence>
<evidence type="ECO:0000259" key="7">
    <source>
        <dbReference type="PROSITE" id="PS51012"/>
    </source>
</evidence>
<dbReference type="PANTHER" id="PTHR43229">
    <property type="entry name" value="NODULATION PROTEIN J"/>
    <property type="match status" value="1"/>
</dbReference>
<feature type="domain" description="ABC transmembrane type-2" evidence="7">
    <location>
        <begin position="26"/>
        <end position="254"/>
    </location>
</feature>
<comment type="caution">
    <text evidence="8">The sequence shown here is derived from an EMBL/GenBank/DDBJ whole genome shotgun (WGS) entry which is preliminary data.</text>
</comment>
<keyword evidence="3 6" id="KW-1133">Transmembrane helix</keyword>
<feature type="transmembrane region" description="Helical" evidence="6">
    <location>
        <begin position="232"/>
        <end position="251"/>
    </location>
</feature>
<dbReference type="EMBL" id="BMPI01000027">
    <property type="protein sequence ID" value="GGM44911.1"/>
    <property type="molecule type" value="Genomic_DNA"/>
</dbReference>
<evidence type="ECO:0000256" key="5">
    <source>
        <dbReference type="ARBA" id="ARBA00023251"/>
    </source>
</evidence>
<feature type="transmembrane region" description="Helical" evidence="6">
    <location>
        <begin position="26"/>
        <end position="46"/>
    </location>
</feature>
<dbReference type="Pfam" id="PF01061">
    <property type="entry name" value="ABC2_membrane"/>
    <property type="match status" value="1"/>
</dbReference>
<keyword evidence="6" id="KW-0813">Transport</keyword>
<evidence type="ECO:0000256" key="6">
    <source>
        <dbReference type="RuleBase" id="RU361157"/>
    </source>
</evidence>
<keyword evidence="6" id="KW-1003">Cell membrane</keyword>
<feature type="transmembrane region" description="Helical" evidence="6">
    <location>
        <begin position="102"/>
        <end position="131"/>
    </location>
</feature>
<dbReference type="GO" id="GO:0046677">
    <property type="term" value="P:response to antibiotic"/>
    <property type="evidence" value="ECO:0007669"/>
    <property type="project" value="UniProtKB-KW"/>
</dbReference>
<gene>
    <name evidence="8" type="ORF">GCM10007977_053100</name>
</gene>